<reference evidence="1" key="2">
    <citation type="submission" date="2004-02" db="EMBL/GenBank/DDBJ databases">
        <authorList>
            <consortium name="Genoscope"/>
            <consortium name="Whitehead Institute Centre for Genome Research"/>
        </authorList>
    </citation>
    <scope>NUCLEOTIDE SEQUENCE</scope>
</reference>
<sequence length="35" mass="4203">MNSIPSMDRHIQQTNDRLQCIKQVRRSAFSLLCRR</sequence>
<dbReference type="EMBL" id="CAAE01014750">
    <property type="protein sequence ID" value="CAG04807.1"/>
    <property type="molecule type" value="Genomic_DNA"/>
</dbReference>
<comment type="caution">
    <text evidence="1">The sequence shown here is derived from an EMBL/GenBank/DDBJ whole genome shotgun (WGS) entry which is preliminary data.</text>
</comment>
<reference evidence="1" key="1">
    <citation type="journal article" date="2004" name="Nature">
        <title>Genome duplication in the teleost fish Tetraodon nigroviridis reveals the early vertebrate proto-karyotype.</title>
        <authorList>
            <person name="Jaillon O."/>
            <person name="Aury J.-M."/>
            <person name="Brunet F."/>
            <person name="Petit J.-L."/>
            <person name="Stange-Thomann N."/>
            <person name="Mauceli E."/>
            <person name="Bouneau L."/>
            <person name="Fischer C."/>
            <person name="Ozouf-Costaz C."/>
            <person name="Bernot A."/>
            <person name="Nicaud S."/>
            <person name="Jaffe D."/>
            <person name="Fisher S."/>
            <person name="Lutfalla G."/>
            <person name="Dossat C."/>
            <person name="Segurens B."/>
            <person name="Dasilva C."/>
            <person name="Salanoubat M."/>
            <person name="Levy M."/>
            <person name="Boudet N."/>
            <person name="Castellano S."/>
            <person name="Anthouard V."/>
            <person name="Jubin C."/>
            <person name="Castelli V."/>
            <person name="Katinka M."/>
            <person name="Vacherie B."/>
            <person name="Biemont C."/>
            <person name="Skalli Z."/>
            <person name="Cattolico L."/>
            <person name="Poulain J."/>
            <person name="De Berardinis V."/>
            <person name="Cruaud C."/>
            <person name="Duprat S."/>
            <person name="Brottier P."/>
            <person name="Coutanceau J.-P."/>
            <person name="Gouzy J."/>
            <person name="Parra G."/>
            <person name="Lardier G."/>
            <person name="Chapple C."/>
            <person name="McKernan K.J."/>
            <person name="McEwan P."/>
            <person name="Bosak S."/>
            <person name="Kellis M."/>
            <person name="Volff J.-N."/>
            <person name="Guigo R."/>
            <person name="Zody M.C."/>
            <person name="Mesirov J."/>
            <person name="Lindblad-Toh K."/>
            <person name="Birren B."/>
            <person name="Nusbaum C."/>
            <person name="Kahn D."/>
            <person name="Robinson-Rechavi M."/>
            <person name="Laudet V."/>
            <person name="Schachter V."/>
            <person name="Quetier F."/>
            <person name="Saurin W."/>
            <person name="Scarpelli C."/>
            <person name="Wincker P."/>
            <person name="Lander E.S."/>
            <person name="Weissenbach J."/>
            <person name="Roest Crollius H."/>
        </authorList>
    </citation>
    <scope>NUCLEOTIDE SEQUENCE [LARGE SCALE GENOMIC DNA]</scope>
</reference>
<organism evidence="1">
    <name type="scientific">Tetraodon nigroviridis</name>
    <name type="common">Spotted green pufferfish</name>
    <name type="synonym">Chelonodon nigroviridis</name>
    <dbReference type="NCBI Taxonomy" id="99883"/>
    <lineage>
        <taxon>Eukaryota</taxon>
        <taxon>Metazoa</taxon>
        <taxon>Chordata</taxon>
        <taxon>Craniata</taxon>
        <taxon>Vertebrata</taxon>
        <taxon>Euteleostomi</taxon>
        <taxon>Actinopterygii</taxon>
        <taxon>Neopterygii</taxon>
        <taxon>Teleostei</taxon>
        <taxon>Neoteleostei</taxon>
        <taxon>Acanthomorphata</taxon>
        <taxon>Eupercaria</taxon>
        <taxon>Tetraodontiformes</taxon>
        <taxon>Tetradontoidea</taxon>
        <taxon>Tetraodontidae</taxon>
        <taxon>Tetraodon</taxon>
    </lineage>
</organism>
<evidence type="ECO:0000313" key="1">
    <source>
        <dbReference type="EMBL" id="CAG04807.1"/>
    </source>
</evidence>
<gene>
    <name evidence="1" type="ORF">GSTENG00024649001</name>
</gene>
<protein>
    <submittedName>
        <fullName evidence="1">(spotted green pufferfish) hypothetical protein</fullName>
    </submittedName>
</protein>
<dbReference type="AlphaFoldDB" id="Q4S3H5"/>
<name>Q4S3H5_TETNG</name>
<proteinExistence type="predicted"/>
<dbReference type="OrthoDB" id="27975at2759"/>
<dbReference type="KEGG" id="tng:GSTEN00024649G001"/>
<accession>Q4S3H5</accession>